<comment type="caution">
    <text evidence="3">The sequence shown here is derived from an EMBL/GenBank/DDBJ whole genome shotgun (WGS) entry which is preliminary data.</text>
</comment>
<evidence type="ECO:0000256" key="1">
    <source>
        <dbReference type="SAM" id="SignalP"/>
    </source>
</evidence>
<dbReference type="InterPro" id="IPR022385">
    <property type="entry name" value="Rhs_assc_core"/>
</dbReference>
<dbReference type="PANTHER" id="PTHR32305">
    <property type="match status" value="1"/>
</dbReference>
<name>A0A3S3PU90_9SPHI</name>
<dbReference type="NCBIfam" id="TIGR03696">
    <property type="entry name" value="Rhs_assc_core"/>
    <property type="match status" value="1"/>
</dbReference>
<feature type="domain" description="DUF6443" evidence="2">
    <location>
        <begin position="34"/>
        <end position="173"/>
    </location>
</feature>
<dbReference type="OrthoDB" id="1191296at2"/>
<evidence type="ECO:0000313" key="3">
    <source>
        <dbReference type="EMBL" id="RWU08104.1"/>
    </source>
</evidence>
<dbReference type="PANTHER" id="PTHR32305:SF15">
    <property type="entry name" value="PROTEIN RHSA-RELATED"/>
    <property type="match status" value="1"/>
</dbReference>
<reference evidence="3 4" key="1">
    <citation type="submission" date="2018-06" db="EMBL/GenBank/DDBJ databases">
        <title>Pedobacter endophyticus sp. nov., an endophytic bacterium isolated from a leaf of Triticum aestivum.</title>
        <authorList>
            <person name="Zhang L."/>
        </authorList>
    </citation>
    <scope>NUCLEOTIDE SEQUENCE [LARGE SCALE GENOMIC DNA]</scope>
    <source>
        <strain evidence="3 4">CM134L-2</strain>
    </source>
</reference>
<feature type="chain" id="PRO_5018655666" evidence="1">
    <location>
        <begin position="20"/>
        <end position="1110"/>
    </location>
</feature>
<keyword evidence="4" id="KW-1185">Reference proteome</keyword>
<dbReference type="InterPro" id="IPR045619">
    <property type="entry name" value="DUF6443"/>
</dbReference>
<dbReference type="Pfam" id="PF20041">
    <property type="entry name" value="DUF6443"/>
    <property type="match status" value="1"/>
</dbReference>
<evidence type="ECO:0000259" key="2">
    <source>
        <dbReference type="Pfam" id="PF20041"/>
    </source>
</evidence>
<dbReference type="EMBL" id="SAYW01000002">
    <property type="protein sequence ID" value="RWU08104.1"/>
    <property type="molecule type" value="Genomic_DNA"/>
</dbReference>
<keyword evidence="1" id="KW-0732">Signal</keyword>
<feature type="signal peptide" evidence="1">
    <location>
        <begin position="1"/>
        <end position="19"/>
    </location>
</feature>
<organism evidence="3 4">
    <name type="scientific">Pedobacter chitinilyticus</name>
    <dbReference type="NCBI Taxonomy" id="2233776"/>
    <lineage>
        <taxon>Bacteria</taxon>
        <taxon>Pseudomonadati</taxon>
        <taxon>Bacteroidota</taxon>
        <taxon>Sphingobacteriia</taxon>
        <taxon>Sphingobacteriales</taxon>
        <taxon>Sphingobacteriaceae</taxon>
        <taxon>Pedobacter</taxon>
    </lineage>
</organism>
<protein>
    <submittedName>
        <fullName evidence="3">RHS repeat-associated core domain-containing protein</fullName>
    </submittedName>
</protein>
<proteinExistence type="predicted"/>
<dbReference type="AlphaFoldDB" id="A0A3S3PU90"/>
<sequence>MKKLLITSILFGTGLTAFAQSPSTNQNYVMETSVKVSGKTTVASLAGLPVSQANRTIQYFDGLGRPLQTVTWQGSPAGKDLVQVFEYDALGRESKKYLPYAEQTAADGSYKTSGFTNQSNYYKTLPTGWDGNVVKTDYPFSITKFEPSPLNRVERQGFSGGAWQPGSVANEHTTRLAYGANNSDTNYGTTGFAVRLFKANVVTTAGQEHERTLASDGNYGANQLYLTISKDENWQSSDGKKGTVEEYKDKEGRIVLRRMFNEKGGNIEVLSTYYVYDDLGNLSFVLPPGANPDAGVPDGTLLEQFCYQYRYDGLKRLTEKKLPGKGWEHMVYNKLDQVVLTQDALQRSAGQWLFTKYDALGRIVITGVYNNTAGIAAMQLAVDGHAVLWEERDNANSNAVGTGYSNLAFPVNNITYYHGFSYYDDYDFYNNTFGQPNGTTQVSSARTKGLPTGTRTTVLGTGTMLLAVSYYDSYGRAIQVKSEHHLNNGTDVVDTEYNFDGSVKNTTRTHLNNGNSTVVANRYEYDHMGRKSKTYQTTYGTPQTGGTEVLLSEMRYNEIGQLRAKELHNGMQATNFTYNERGWLKTSNSAPLFNMTLQYNDGAHQQFNGNISGQIYTNNGNNTFTYQYDKLNRLYNATSSGMTEVLDYDVMGNILSLNRDGTGVKTYSYTGNQLQSVSGLTGTYVYDANGNATTDGRNGVTISYNHLSLPTTASKSGLNLTYTYDATGAKLRKVSTTGATTITDYVGGIQYTNNVIDFIQTEEGIARNSNGAYTYEYNLNDHLGNVRATFKVNGSAIEVLQRDNYYAFGMRKSALNDIGAVSLQNKYLYNGKELQDELEQYDYGARFYDPIIGRWNVIDPLAEKMRRYSPYNYVFNNPMRFIDPDGMEATDIRFKDSEGNLIATYYTDKIDKDVKIESVSVGKDLNINLNKITNKLPDVDVIGINIGGEFTVGGGASVGFQYAYFLDGKDAGNGAFFATASGTLGLSVGAGVSVFAGDYIGSSGDQNMTMNDYLGNVSAYNAGVGAVSGNYWWGNNLQSNQPEVWPGMGKVYDFDNNYKYEKTWSGVSGGGAVGPPQLKAGASFSHGVTGYIKALNKAFKLVPHTKGYQK</sequence>
<dbReference type="Proteomes" id="UP000284120">
    <property type="component" value="Unassembled WGS sequence"/>
</dbReference>
<evidence type="ECO:0000313" key="4">
    <source>
        <dbReference type="Proteomes" id="UP000284120"/>
    </source>
</evidence>
<gene>
    <name evidence="3" type="ORF">DPV69_06900</name>
</gene>
<dbReference type="InterPro" id="IPR050708">
    <property type="entry name" value="T6SS_VgrG/RHS"/>
</dbReference>
<dbReference type="Gene3D" id="2.180.10.10">
    <property type="entry name" value="RHS repeat-associated core"/>
    <property type="match status" value="1"/>
</dbReference>
<accession>A0A3S3PU90</accession>
<dbReference type="RefSeq" id="WP_113646628.1">
    <property type="nucleotide sequence ID" value="NZ_QMHN01000002.1"/>
</dbReference>